<dbReference type="HOGENOM" id="CLU_042622_0_0_2"/>
<dbReference type="EC" id="3.1.-.-" evidence="3"/>
<dbReference type="Proteomes" id="UP000000438">
    <property type="component" value="Chromosome"/>
</dbReference>
<keyword evidence="3" id="KW-0540">Nuclease</keyword>
<keyword evidence="3" id="KW-0269">Exonuclease</keyword>
<dbReference type="Pfam" id="PF01368">
    <property type="entry name" value="DHH"/>
    <property type="match status" value="1"/>
</dbReference>
<reference evidence="3 4" key="1">
    <citation type="journal article" date="2004" name="Proc. Natl. Acad. Sci. U.S.A.">
        <title>Genome sequence of Picrophilus torridus and its implications for life around pH 0.</title>
        <authorList>
            <person name="Futterer O."/>
            <person name="Angelov A."/>
            <person name="Liesegang H."/>
            <person name="Gottschalk G."/>
            <person name="Schleper C."/>
            <person name="Schepers B."/>
            <person name="Dock C."/>
            <person name="Antranikian G."/>
            <person name="Liebl W."/>
        </authorList>
    </citation>
    <scope>NUCLEOTIDE SEQUENCE [LARGE SCALE GENOMIC DNA]</scope>
    <source>
        <strain evidence="4">ATCC 700027 / DSM 9790 / JCM 10055 / NBRC 100828</strain>
    </source>
</reference>
<proteinExistence type="predicted"/>
<name>Q6L2H2_PICTO</name>
<dbReference type="InterPro" id="IPR001667">
    <property type="entry name" value="DDH_dom"/>
</dbReference>
<evidence type="ECO:0000313" key="3">
    <source>
        <dbReference type="EMBL" id="AAT42830.1"/>
    </source>
</evidence>
<dbReference type="eggNOG" id="arCOG00427">
    <property type="taxonomic scope" value="Archaea"/>
</dbReference>
<evidence type="ECO:0000259" key="1">
    <source>
        <dbReference type="Pfam" id="PF01368"/>
    </source>
</evidence>
<keyword evidence="3" id="KW-0378">Hydrolase</keyword>
<protein>
    <submittedName>
        <fullName evidence="3">Single-stranded-DNA-specific exonuclease RecJ</fullName>
        <ecNumber evidence="3">3.1.-.-</ecNumber>
    </submittedName>
</protein>
<dbReference type="OrthoDB" id="36101at2157"/>
<feature type="domain" description="DDH" evidence="1">
    <location>
        <begin position="27"/>
        <end position="147"/>
    </location>
</feature>
<dbReference type="EMBL" id="AE017261">
    <property type="protein sequence ID" value="AAT42830.1"/>
    <property type="molecule type" value="Genomic_DNA"/>
</dbReference>
<dbReference type="RefSeq" id="WP_011177046.1">
    <property type="nucleotide sequence ID" value="NC_005877.1"/>
</dbReference>
<gene>
    <name evidence="3" type="ordered locus">PTO0245</name>
</gene>
<dbReference type="KEGG" id="pto:PTO0245"/>
<dbReference type="GeneID" id="2844089"/>
<dbReference type="GO" id="GO:0004527">
    <property type="term" value="F:exonuclease activity"/>
    <property type="evidence" value="ECO:0007669"/>
    <property type="project" value="UniProtKB-KW"/>
</dbReference>
<dbReference type="PATRIC" id="fig|263820.9.peg.263"/>
<organism evidence="3 4">
    <name type="scientific">Picrophilus torridus (strain ATCC 700027 / DSM 9790 / JCM 10055 / NBRC 100828 / KAW 2/3)</name>
    <dbReference type="NCBI Taxonomy" id="1122961"/>
    <lineage>
        <taxon>Archaea</taxon>
        <taxon>Methanobacteriati</taxon>
        <taxon>Thermoplasmatota</taxon>
        <taxon>Thermoplasmata</taxon>
        <taxon>Thermoplasmatales</taxon>
        <taxon>Picrophilaceae</taxon>
        <taxon>Picrophilus</taxon>
    </lineage>
</organism>
<dbReference type="STRING" id="263820.PTO0245"/>
<dbReference type="AlphaFoldDB" id="Q6L2H2"/>
<evidence type="ECO:0000313" key="4">
    <source>
        <dbReference type="Proteomes" id="UP000000438"/>
    </source>
</evidence>
<accession>Q6L2H2</accession>
<evidence type="ECO:0000259" key="2">
    <source>
        <dbReference type="Pfam" id="PF02272"/>
    </source>
</evidence>
<dbReference type="PANTHER" id="PTHR30255:SF2">
    <property type="entry name" value="SINGLE-STRANDED-DNA-SPECIFIC EXONUCLEASE RECJ"/>
    <property type="match status" value="1"/>
</dbReference>
<dbReference type="Gene3D" id="3.10.310.30">
    <property type="match status" value="1"/>
</dbReference>
<dbReference type="Gene3D" id="3.90.1640.30">
    <property type="match status" value="1"/>
</dbReference>
<dbReference type="Pfam" id="PF02272">
    <property type="entry name" value="DHHA1"/>
    <property type="match status" value="1"/>
</dbReference>
<dbReference type="GO" id="GO:0003676">
    <property type="term" value="F:nucleic acid binding"/>
    <property type="evidence" value="ECO:0007669"/>
    <property type="project" value="InterPro"/>
</dbReference>
<dbReference type="InParanoid" id="Q6L2H2"/>
<dbReference type="PANTHER" id="PTHR30255">
    <property type="entry name" value="SINGLE-STRANDED-DNA-SPECIFIC EXONUCLEASE RECJ"/>
    <property type="match status" value="1"/>
</dbReference>
<dbReference type="SUPFAM" id="SSF64182">
    <property type="entry name" value="DHH phosphoesterases"/>
    <property type="match status" value="1"/>
</dbReference>
<dbReference type="PaxDb" id="263820-PTO0245"/>
<dbReference type="InterPro" id="IPR051673">
    <property type="entry name" value="SSDNA_exonuclease_RecJ"/>
</dbReference>
<dbReference type="InterPro" id="IPR038763">
    <property type="entry name" value="DHH_sf"/>
</dbReference>
<sequence length="444" mass="49890">MINDIINNDFYSLLKKGSEKIRENDYVRVLAHYDGDGVSSAIILTNALKREGIKFHLSYVSSLDEKGFRQLYEEEKDVFTIMVDAGSDQAQFISDYNNYVILDHHFHRDFKAPGININARDFGYNGTTEACGATMAFLMALTMNEDNKDLLPFFVSGVMADKQDIGGFKGLNASIYNEYNKNKTFHMINIDGSNIHEAITYSTDPFFYNLTGYPDNVNEMLSSLNIDPEKHVYDLDNAEMLRLGKALSLRLLSQNIGIDGIKYLETDVIMFDEIKMSSKLLSDIIDGNSRIGANSIPVQYFLGDKSVENEMNSNRRIFKTKLIDYIYRSKNNIKENDYLRYFYAPESEMAGPITGTMALYLFDVKKPIIGFNAGTENIKVSSRGTRHLVSRGLNLSVVMREASQRVGGSGGGHDIAAGAVIPLDTEKKFIDYCSEIIKSQLGSI</sequence>
<dbReference type="InterPro" id="IPR003156">
    <property type="entry name" value="DHHA1_dom"/>
</dbReference>
<feature type="domain" description="DHHA1" evidence="2">
    <location>
        <begin position="356"/>
        <end position="438"/>
    </location>
</feature>